<sequence length="188" mass="21689">MDSQWSNCVDRLLNAWTAYQLAVKMQSGGPDTEAKSQWFYEELCHYALNEKNLDVEDLEDWISQIMYNEFDLILEDNSADWLADSLLKCRMWLETGQLTQLNIFLSSLPSKAAVQQATEQSKTVNDDGLDFDENMNEDNNSEDNNVEDENTSDVDSDQRISSLNSKQRSRQPRMVTDDDGWTTILPRK</sequence>
<dbReference type="GO" id="GO:0006364">
    <property type="term" value="P:rRNA processing"/>
    <property type="evidence" value="ECO:0007669"/>
    <property type="project" value="UniProtKB-KW"/>
</dbReference>
<keyword evidence="6" id="KW-1185">Reference proteome</keyword>
<comment type="similarity">
    <text evidence="2">Belongs to the TSR2 family.</text>
</comment>
<keyword evidence="4" id="KW-0698">rRNA processing</keyword>
<comment type="function">
    <text evidence="1">May be involved in 20S pre-rRNA processing.</text>
</comment>
<dbReference type="PANTHER" id="PTHR21250">
    <property type="entry name" value="PRE-RRNA-PROCESSING PROTEIN TSR2 HOMOLOG"/>
    <property type="match status" value="1"/>
</dbReference>
<evidence type="ECO:0000256" key="1">
    <source>
        <dbReference type="ARBA" id="ARBA00002210"/>
    </source>
</evidence>
<feature type="region of interest" description="Disordered" evidence="5">
    <location>
        <begin position="118"/>
        <end position="188"/>
    </location>
</feature>
<reference evidence="7" key="1">
    <citation type="submission" date="2017-02" db="UniProtKB">
        <authorList>
            <consortium name="WormBaseParasite"/>
        </authorList>
    </citation>
    <scope>IDENTIFICATION</scope>
</reference>
<evidence type="ECO:0000256" key="3">
    <source>
        <dbReference type="ARBA" id="ARBA00017551"/>
    </source>
</evidence>
<feature type="compositionally biased region" description="Acidic residues" evidence="5">
    <location>
        <begin position="127"/>
        <end position="155"/>
    </location>
</feature>
<dbReference type="Proteomes" id="UP000046393">
    <property type="component" value="Unplaced"/>
</dbReference>
<organism evidence="6 7">
    <name type="scientific">Syphacia muris</name>
    <dbReference type="NCBI Taxonomy" id="451379"/>
    <lineage>
        <taxon>Eukaryota</taxon>
        <taxon>Metazoa</taxon>
        <taxon>Ecdysozoa</taxon>
        <taxon>Nematoda</taxon>
        <taxon>Chromadorea</taxon>
        <taxon>Rhabditida</taxon>
        <taxon>Spirurina</taxon>
        <taxon>Oxyuridomorpha</taxon>
        <taxon>Oxyuroidea</taxon>
        <taxon>Oxyuridae</taxon>
        <taxon>Syphacia</taxon>
    </lineage>
</organism>
<dbReference type="Pfam" id="PF10273">
    <property type="entry name" value="WGG"/>
    <property type="match status" value="1"/>
</dbReference>
<evidence type="ECO:0000313" key="7">
    <source>
        <dbReference type="WBParaSite" id="SMUV_0000010901-mRNA-1"/>
    </source>
</evidence>
<evidence type="ECO:0000256" key="2">
    <source>
        <dbReference type="ARBA" id="ARBA00006524"/>
    </source>
</evidence>
<evidence type="ECO:0000313" key="6">
    <source>
        <dbReference type="Proteomes" id="UP000046393"/>
    </source>
</evidence>
<accession>A0A0N5A7U2</accession>
<protein>
    <recommendedName>
        <fullName evidence="3">Pre-rRNA-processing protein TSR2 homolog</fullName>
    </recommendedName>
</protein>
<dbReference type="InterPro" id="IPR019398">
    <property type="entry name" value="Pre-rRNA_process_TSR2"/>
</dbReference>
<evidence type="ECO:0000256" key="4">
    <source>
        <dbReference type="ARBA" id="ARBA00022552"/>
    </source>
</evidence>
<dbReference type="WBParaSite" id="SMUV_0000010901-mRNA-1">
    <property type="protein sequence ID" value="SMUV_0000010901-mRNA-1"/>
    <property type="gene ID" value="SMUV_0000010901"/>
</dbReference>
<name>A0A0N5A7U2_9BILA</name>
<dbReference type="STRING" id="451379.A0A0N5A7U2"/>
<evidence type="ECO:0000256" key="5">
    <source>
        <dbReference type="SAM" id="MobiDB-lite"/>
    </source>
</evidence>
<dbReference type="AlphaFoldDB" id="A0A0N5A7U2"/>
<proteinExistence type="inferred from homology"/>